<reference evidence="2" key="1">
    <citation type="journal article" date="2023" name="G3 (Bethesda)">
        <title>A reference genome for the long-term kleptoplast-retaining sea slug Elysia crispata morphotype clarki.</title>
        <authorList>
            <person name="Eastman K.E."/>
            <person name="Pendleton A.L."/>
            <person name="Shaikh M.A."/>
            <person name="Suttiyut T."/>
            <person name="Ogas R."/>
            <person name="Tomko P."/>
            <person name="Gavelis G."/>
            <person name="Widhalm J.R."/>
            <person name="Wisecaver J.H."/>
        </authorList>
    </citation>
    <scope>NUCLEOTIDE SEQUENCE</scope>
    <source>
        <strain evidence="2">ECLA1</strain>
    </source>
</reference>
<gene>
    <name evidence="2" type="ORF">RRG08_066551</name>
</gene>
<protein>
    <submittedName>
        <fullName evidence="2">Uncharacterized protein</fullName>
    </submittedName>
</protein>
<dbReference type="EMBL" id="JAWDGP010006234">
    <property type="protein sequence ID" value="KAK3745220.1"/>
    <property type="molecule type" value="Genomic_DNA"/>
</dbReference>
<evidence type="ECO:0000313" key="2">
    <source>
        <dbReference type="EMBL" id="KAK3745220.1"/>
    </source>
</evidence>
<accession>A0AAE1CZ94</accession>
<feature type="region of interest" description="Disordered" evidence="1">
    <location>
        <begin position="23"/>
        <end position="53"/>
    </location>
</feature>
<keyword evidence="3" id="KW-1185">Reference proteome</keyword>
<proteinExistence type="predicted"/>
<dbReference type="AlphaFoldDB" id="A0AAE1CZ94"/>
<sequence>MPAVSPRNLTQVRCHLTLLAGPTGRDGELRKGGRGEGRDTCSSRRDTPLRNGSRSLAVCRGTNHRYQIAKGRLLTLTHRSGSHGGRVRAESLVRMTRQNGRWRAQYRKDKIKIIIELSTAHFSSLENGAPLVGWRSFGWMVPLWLDGALLVGWCPFGWMVPLWLDGDPLVGWCPFGWMCFT</sequence>
<comment type="caution">
    <text evidence="2">The sequence shown here is derived from an EMBL/GenBank/DDBJ whole genome shotgun (WGS) entry which is preliminary data.</text>
</comment>
<name>A0AAE1CZ94_9GAST</name>
<dbReference type="Proteomes" id="UP001283361">
    <property type="component" value="Unassembled WGS sequence"/>
</dbReference>
<evidence type="ECO:0000256" key="1">
    <source>
        <dbReference type="SAM" id="MobiDB-lite"/>
    </source>
</evidence>
<evidence type="ECO:0000313" key="3">
    <source>
        <dbReference type="Proteomes" id="UP001283361"/>
    </source>
</evidence>
<organism evidence="2 3">
    <name type="scientific">Elysia crispata</name>
    <name type="common">lettuce slug</name>
    <dbReference type="NCBI Taxonomy" id="231223"/>
    <lineage>
        <taxon>Eukaryota</taxon>
        <taxon>Metazoa</taxon>
        <taxon>Spiralia</taxon>
        <taxon>Lophotrochozoa</taxon>
        <taxon>Mollusca</taxon>
        <taxon>Gastropoda</taxon>
        <taxon>Heterobranchia</taxon>
        <taxon>Euthyneura</taxon>
        <taxon>Panpulmonata</taxon>
        <taxon>Sacoglossa</taxon>
        <taxon>Placobranchoidea</taxon>
        <taxon>Plakobranchidae</taxon>
        <taxon>Elysia</taxon>
    </lineage>
</organism>
<feature type="compositionally biased region" description="Basic and acidic residues" evidence="1">
    <location>
        <begin position="25"/>
        <end position="48"/>
    </location>
</feature>